<evidence type="ECO:0000259" key="1">
    <source>
        <dbReference type="PROSITE" id="PS50123"/>
    </source>
</evidence>
<dbReference type="PROSITE" id="PS50123">
    <property type="entry name" value="CHER"/>
    <property type="match status" value="1"/>
</dbReference>
<name>A0ABT9A298_9SPHN</name>
<dbReference type="CDD" id="cd02440">
    <property type="entry name" value="AdoMet_MTases"/>
    <property type="match status" value="1"/>
</dbReference>
<reference evidence="2" key="1">
    <citation type="submission" date="2023-07" db="EMBL/GenBank/DDBJ databases">
        <authorList>
            <person name="Kim M.K."/>
        </authorList>
    </citation>
    <scope>NUCLEOTIDE SEQUENCE</scope>
    <source>
        <strain evidence="2">CA1-15</strain>
    </source>
</reference>
<dbReference type="EMBL" id="JAUQSZ010000006">
    <property type="protein sequence ID" value="MDO7842842.1"/>
    <property type="molecule type" value="Genomic_DNA"/>
</dbReference>
<dbReference type="PANTHER" id="PTHR24422:SF21">
    <property type="entry name" value="CHEMOTAXIS PROTEIN METHYLTRANSFERASE 1"/>
    <property type="match status" value="1"/>
</dbReference>
<evidence type="ECO:0000313" key="2">
    <source>
        <dbReference type="EMBL" id="MDO7842842.1"/>
    </source>
</evidence>
<protein>
    <submittedName>
        <fullName evidence="2">Protein-glutamate O-methyltransferase CheR</fullName>
    </submittedName>
</protein>
<dbReference type="SUPFAM" id="SSF53335">
    <property type="entry name" value="S-adenosyl-L-methionine-dependent methyltransferases"/>
    <property type="match status" value="1"/>
</dbReference>
<organism evidence="2 3">
    <name type="scientific">Sphingomonas immobilis</name>
    <dbReference type="NCBI Taxonomy" id="3063997"/>
    <lineage>
        <taxon>Bacteria</taxon>
        <taxon>Pseudomonadati</taxon>
        <taxon>Pseudomonadota</taxon>
        <taxon>Alphaproteobacteria</taxon>
        <taxon>Sphingomonadales</taxon>
        <taxon>Sphingomonadaceae</taxon>
        <taxon>Sphingomonas</taxon>
    </lineage>
</organism>
<dbReference type="InterPro" id="IPR022642">
    <property type="entry name" value="CheR_C"/>
</dbReference>
<dbReference type="RefSeq" id="WP_304561329.1">
    <property type="nucleotide sequence ID" value="NZ_JAUQSZ010000006.1"/>
</dbReference>
<dbReference type="PRINTS" id="PR00996">
    <property type="entry name" value="CHERMTFRASE"/>
</dbReference>
<keyword evidence="3" id="KW-1185">Reference proteome</keyword>
<feature type="domain" description="CheR-type methyltransferase" evidence="1">
    <location>
        <begin position="1"/>
        <end position="271"/>
    </location>
</feature>
<dbReference type="Proteomes" id="UP001176468">
    <property type="component" value="Unassembled WGS sequence"/>
</dbReference>
<dbReference type="InterPro" id="IPR029063">
    <property type="entry name" value="SAM-dependent_MTases_sf"/>
</dbReference>
<sequence length="281" mass="31137">MHQPIPQPSRSLAVLAALLETRTGQQIGTERAWRVETALKPVIRDRGLETLDQLVAEAACQPEVATIVVNALLNHESSFFRDAPVFDIVTEAARDMQAQIGTRRLRVWSAGCSMGQEPLSLAMCFAESYKDHLADLPEIIATDVSDSALNRARSGRFTQFEIQRGLSVRRMIEWFDSTGPDWTAKHALLRNIQFRRMNLVADPLPGGRFDIVMCRNVLLYLAPKVRRKVLDRIAGAIRPGGLLVLGAGETVIGQSDRFRPSGKYRGLYTLDGEIAESVPSA</sequence>
<dbReference type="PANTHER" id="PTHR24422">
    <property type="entry name" value="CHEMOTAXIS PROTEIN METHYLTRANSFERASE"/>
    <property type="match status" value="1"/>
</dbReference>
<evidence type="ECO:0000313" key="3">
    <source>
        <dbReference type="Proteomes" id="UP001176468"/>
    </source>
</evidence>
<proteinExistence type="predicted"/>
<gene>
    <name evidence="2" type="ORF">Q5H94_10930</name>
</gene>
<dbReference type="Gene3D" id="3.40.50.150">
    <property type="entry name" value="Vaccinia Virus protein VP39"/>
    <property type="match status" value="1"/>
</dbReference>
<dbReference type="SMART" id="SM00138">
    <property type="entry name" value="MeTrc"/>
    <property type="match status" value="1"/>
</dbReference>
<dbReference type="InterPro" id="IPR000780">
    <property type="entry name" value="CheR_MeTrfase"/>
</dbReference>
<accession>A0ABT9A298</accession>
<dbReference type="InterPro" id="IPR050903">
    <property type="entry name" value="Bact_Chemotaxis_MeTrfase"/>
</dbReference>
<dbReference type="Pfam" id="PF01739">
    <property type="entry name" value="CheR"/>
    <property type="match status" value="1"/>
</dbReference>
<comment type="caution">
    <text evidence="2">The sequence shown here is derived from an EMBL/GenBank/DDBJ whole genome shotgun (WGS) entry which is preliminary data.</text>
</comment>